<feature type="transmembrane region" description="Helical" evidence="7">
    <location>
        <begin position="247"/>
        <end position="265"/>
    </location>
</feature>
<organism evidence="9 10">
    <name type="scientific">Hydrogenophaga pseudoflava</name>
    <name type="common">Pseudomonas carboxydoflava</name>
    <dbReference type="NCBI Taxonomy" id="47421"/>
    <lineage>
        <taxon>Bacteria</taxon>
        <taxon>Pseudomonadati</taxon>
        <taxon>Pseudomonadota</taxon>
        <taxon>Betaproteobacteria</taxon>
        <taxon>Burkholderiales</taxon>
        <taxon>Comamonadaceae</taxon>
        <taxon>Hydrogenophaga</taxon>
    </lineage>
</organism>
<gene>
    <name evidence="9" type="ORF">HPF_02530</name>
</gene>
<sequence>MGHGVTTSPVLRGGLLALLAATLFGLSTPLVQRFGQGLGPFSTAALLYGGAALVAVFTRRGAAVEAPLRRSDWPRLLAMVGAGAVLGPVALAWGLQRTSGASASLLLTLEAVFTAVLAWRWYGEVLDGRVKSAVALLLAGGALLVIDQGLTGQVQLLGLLAVAVATVAWGVDNTLSRGVADRDPGQVVLAKAALGASVTTGIALVWGEPRPGWTAVAALLAVGATGYGLSLRFYLLAQRHFGAARTGSVFAFAPFIGALGAFALGERSASLLLLGGGALMVAGVLVHLAEDHRHVHEHEALDHEHAHTHDDGHHDHTHPVMPQGAHSHPHHHSPLRHSHPHAPDLHHRHSH</sequence>
<evidence type="ECO:0000256" key="4">
    <source>
        <dbReference type="ARBA" id="ARBA00022989"/>
    </source>
</evidence>
<feature type="compositionally biased region" description="Basic residues" evidence="6">
    <location>
        <begin position="327"/>
        <end position="351"/>
    </location>
</feature>
<evidence type="ECO:0000313" key="9">
    <source>
        <dbReference type="EMBL" id="QBM26540.1"/>
    </source>
</evidence>
<dbReference type="SUPFAM" id="SSF103481">
    <property type="entry name" value="Multidrug resistance efflux transporter EmrE"/>
    <property type="match status" value="2"/>
</dbReference>
<dbReference type="KEGG" id="hpse:HPF_02530"/>
<evidence type="ECO:0000256" key="3">
    <source>
        <dbReference type="ARBA" id="ARBA00022692"/>
    </source>
</evidence>
<dbReference type="InterPro" id="IPR037185">
    <property type="entry name" value="EmrE-like"/>
</dbReference>
<evidence type="ECO:0000256" key="6">
    <source>
        <dbReference type="SAM" id="MobiDB-lite"/>
    </source>
</evidence>
<proteinExistence type="predicted"/>
<comment type="subcellular location">
    <subcellularLocation>
        <location evidence="1">Cell membrane</location>
        <topology evidence="1">Multi-pass membrane protein</topology>
    </subcellularLocation>
</comment>
<feature type="transmembrane region" description="Helical" evidence="7">
    <location>
        <begin position="76"/>
        <end position="95"/>
    </location>
</feature>
<accession>A0A4P6WT88</accession>
<dbReference type="GO" id="GO:0005886">
    <property type="term" value="C:plasma membrane"/>
    <property type="evidence" value="ECO:0007669"/>
    <property type="project" value="UniProtKB-SubCell"/>
</dbReference>
<feature type="domain" description="EamA" evidence="8">
    <location>
        <begin position="157"/>
        <end position="286"/>
    </location>
</feature>
<feature type="transmembrane region" description="Helical" evidence="7">
    <location>
        <begin position="12"/>
        <end position="31"/>
    </location>
</feature>
<evidence type="ECO:0000256" key="1">
    <source>
        <dbReference type="ARBA" id="ARBA00004651"/>
    </source>
</evidence>
<feature type="domain" description="EamA" evidence="8">
    <location>
        <begin position="12"/>
        <end position="145"/>
    </location>
</feature>
<evidence type="ECO:0000259" key="8">
    <source>
        <dbReference type="Pfam" id="PF00892"/>
    </source>
</evidence>
<evidence type="ECO:0000256" key="7">
    <source>
        <dbReference type="SAM" id="Phobius"/>
    </source>
</evidence>
<dbReference type="AlphaFoldDB" id="A0A4P6WT88"/>
<keyword evidence="4 7" id="KW-1133">Transmembrane helix</keyword>
<dbReference type="InterPro" id="IPR051258">
    <property type="entry name" value="Diverse_Substrate_Transporter"/>
</dbReference>
<keyword evidence="10" id="KW-1185">Reference proteome</keyword>
<evidence type="ECO:0000256" key="5">
    <source>
        <dbReference type="ARBA" id="ARBA00023136"/>
    </source>
</evidence>
<feature type="transmembrane region" description="Helical" evidence="7">
    <location>
        <begin position="213"/>
        <end position="235"/>
    </location>
</feature>
<name>A0A4P6WT88_HYDPS</name>
<dbReference type="Pfam" id="PF00892">
    <property type="entry name" value="EamA"/>
    <property type="match status" value="2"/>
</dbReference>
<dbReference type="EMBL" id="CP037867">
    <property type="protein sequence ID" value="QBM26540.1"/>
    <property type="molecule type" value="Genomic_DNA"/>
</dbReference>
<feature type="transmembrane region" description="Helical" evidence="7">
    <location>
        <begin position="187"/>
        <end position="207"/>
    </location>
</feature>
<protein>
    <submittedName>
        <fullName evidence="9">EamA-like transporter family protein</fullName>
    </submittedName>
</protein>
<dbReference type="InterPro" id="IPR000620">
    <property type="entry name" value="EamA_dom"/>
</dbReference>
<feature type="transmembrane region" description="Helical" evidence="7">
    <location>
        <begin position="271"/>
        <end position="289"/>
    </location>
</feature>
<dbReference type="RefSeq" id="WP_133155668.1">
    <property type="nucleotide sequence ID" value="NZ_CP037867.1"/>
</dbReference>
<dbReference type="PANTHER" id="PTHR42920:SF11">
    <property type="entry name" value="INNER MEMBRANE PROTEIN YTFF"/>
    <property type="match status" value="1"/>
</dbReference>
<dbReference type="PANTHER" id="PTHR42920">
    <property type="entry name" value="OS03G0707200 PROTEIN-RELATED"/>
    <property type="match status" value="1"/>
</dbReference>
<feature type="region of interest" description="Disordered" evidence="6">
    <location>
        <begin position="304"/>
        <end position="351"/>
    </location>
</feature>
<keyword evidence="2" id="KW-1003">Cell membrane</keyword>
<feature type="compositionally biased region" description="Basic and acidic residues" evidence="6">
    <location>
        <begin position="304"/>
        <end position="318"/>
    </location>
</feature>
<feature type="transmembrane region" description="Helical" evidence="7">
    <location>
        <begin position="101"/>
        <end position="121"/>
    </location>
</feature>
<feature type="transmembrane region" description="Helical" evidence="7">
    <location>
        <begin position="37"/>
        <end position="56"/>
    </location>
</feature>
<evidence type="ECO:0000256" key="2">
    <source>
        <dbReference type="ARBA" id="ARBA00022475"/>
    </source>
</evidence>
<keyword evidence="5 7" id="KW-0472">Membrane</keyword>
<evidence type="ECO:0000313" key="10">
    <source>
        <dbReference type="Proteomes" id="UP000293912"/>
    </source>
</evidence>
<dbReference type="Proteomes" id="UP000293912">
    <property type="component" value="Chromosome"/>
</dbReference>
<reference evidence="9 10" key="1">
    <citation type="submission" date="2019-03" db="EMBL/GenBank/DDBJ databases">
        <authorList>
            <person name="Sebastian G."/>
            <person name="Baumann P."/>
            <person name="Ruckert C."/>
            <person name="Kalinowski J."/>
            <person name="Nebel B."/>
            <person name="Takors R."/>
            <person name="Blombach B."/>
        </authorList>
    </citation>
    <scope>NUCLEOTIDE SEQUENCE [LARGE SCALE GENOMIC DNA]</scope>
    <source>
        <strain evidence="9 10">DSM 1084</strain>
    </source>
</reference>
<keyword evidence="3 7" id="KW-0812">Transmembrane</keyword>
<feature type="transmembrane region" description="Helical" evidence="7">
    <location>
        <begin position="156"/>
        <end position="175"/>
    </location>
</feature>